<dbReference type="eggNOG" id="COG1734">
    <property type="taxonomic scope" value="Bacteria"/>
</dbReference>
<dbReference type="SUPFAM" id="SSF57716">
    <property type="entry name" value="Glucocorticoid receptor-like (DNA-binding domain)"/>
    <property type="match status" value="1"/>
</dbReference>
<dbReference type="RefSeq" id="WP_003444092.1">
    <property type="nucleotide sequence ID" value="NZ_ANZB01000004.1"/>
</dbReference>
<accession>A0A0H3J7P8</accession>
<keyword evidence="3" id="KW-0862">Zinc</keyword>
<keyword evidence="2" id="KW-0863">Zinc-finger</keyword>
<dbReference type="SUPFAM" id="SSF109635">
    <property type="entry name" value="DnaK suppressor protein DksA, alpha-hairpin domain"/>
    <property type="match status" value="1"/>
</dbReference>
<keyword evidence="1" id="KW-0479">Metal-binding</keyword>
<dbReference type="Pfam" id="PF01258">
    <property type="entry name" value="zf-dskA_traR"/>
    <property type="match status" value="1"/>
</dbReference>
<evidence type="ECO:0000256" key="2">
    <source>
        <dbReference type="ARBA" id="ARBA00022771"/>
    </source>
</evidence>
<evidence type="ECO:0000256" key="1">
    <source>
        <dbReference type="ARBA" id="ARBA00022723"/>
    </source>
</evidence>
<organism evidence="6 9">
    <name type="scientific">Clostridium pasteurianum DSM 525 = ATCC 6013</name>
    <dbReference type="NCBI Taxonomy" id="1262449"/>
    <lineage>
        <taxon>Bacteria</taxon>
        <taxon>Bacillati</taxon>
        <taxon>Bacillota</taxon>
        <taxon>Clostridia</taxon>
        <taxon>Eubacteriales</taxon>
        <taxon>Clostridiaceae</taxon>
        <taxon>Clostridium</taxon>
    </lineage>
</organism>
<reference evidence="6 9" key="1">
    <citation type="journal article" date="2015" name="Genome Announc.">
        <title>Complete Genome Sequence of the Nitrogen-Fixing and Solvent-Producing Clostridium pasteurianum DSM 525.</title>
        <authorList>
            <person name="Poehlein A."/>
            <person name="Grosse-Honebrink A."/>
            <person name="Zhang Y."/>
            <person name="Minton N.P."/>
            <person name="Daniel R."/>
        </authorList>
    </citation>
    <scope>NUCLEOTIDE SEQUENCE [LARGE SCALE GENOMIC DNA]</scope>
    <source>
        <strain evidence="6">DSM 525</strain>
        <strain evidence="9">DSM 525 / ATCC 6013</strain>
    </source>
</reference>
<dbReference type="KEGG" id="cpae:CPAST_c18680"/>
<dbReference type="PROSITE" id="PS51128">
    <property type="entry name" value="ZF_DKSA_2"/>
    <property type="match status" value="1"/>
</dbReference>
<protein>
    <submittedName>
        <fullName evidence="6">Putative RNA polymerase-binding protein DksA</fullName>
    </submittedName>
    <submittedName>
        <fullName evidence="7">Transcriptional regulator, TraR/DksA family</fullName>
    </submittedName>
</protein>
<proteinExistence type="predicted"/>
<sequence length="203" mass="23985">MQMEELQYFKEKLINEKKRANDLLRLMIKNETIDSKSEISSELSYYDNHPSDIATEINDIEKGMAFKVNEESIIRRIDDAFTRIEDGSYGKCKYCGKDIDMKRLQVIPYAENCIECEKKISSLKQREIHDRPIEESVIGHPFNKGHHHHIHSSEFDAEDSYQSVEVFNKMENIVEFYDYEDEEGYVEPIEKISNEQYENQLPD</sequence>
<keyword evidence="9" id="KW-1185">Reference proteome</keyword>
<dbReference type="InterPro" id="IPR000962">
    <property type="entry name" value="Znf_DskA_TraR"/>
</dbReference>
<dbReference type="PANTHER" id="PTHR33823">
    <property type="entry name" value="RNA POLYMERASE-BINDING TRANSCRIPTION FACTOR DKSA-RELATED"/>
    <property type="match status" value="1"/>
</dbReference>
<dbReference type="Gene3D" id="1.20.120.910">
    <property type="entry name" value="DksA, coiled-coil domain"/>
    <property type="match status" value="1"/>
</dbReference>
<feature type="domain" description="Zinc finger DksA/TraR C4-type" evidence="5">
    <location>
        <begin position="87"/>
        <end position="119"/>
    </location>
</feature>
<dbReference type="Proteomes" id="UP000028042">
    <property type="component" value="Unassembled WGS sequence"/>
</dbReference>
<reference evidence="7 8" key="3">
    <citation type="journal article" name="Genome Announc.">
        <title>Improved Draft Genome Sequence of Clostridium pasteurianum Strain ATCC 6013 (DSM 525) Using a Hybrid Next-Generation Sequencing Approach.</title>
        <authorList>
            <person name="Pyne M.E."/>
            <person name="Utturkar S."/>
            <person name="Brown S.D."/>
            <person name="Moo-Young M."/>
            <person name="Chung D.A."/>
            <person name="Chou C.P."/>
        </authorList>
    </citation>
    <scope>NUCLEOTIDE SEQUENCE [LARGE SCALE GENOMIC DNA]</scope>
    <source>
        <strain evidence="7 8">ATCC 6013</strain>
    </source>
</reference>
<feature type="zinc finger region" description="dksA C4-type" evidence="4">
    <location>
        <begin position="92"/>
        <end position="116"/>
    </location>
</feature>
<dbReference type="KEGG" id="cpat:CLPA_c18680"/>
<dbReference type="NCBIfam" id="TIGR02890">
    <property type="entry name" value="bacill_yteA"/>
    <property type="match status" value="1"/>
</dbReference>
<dbReference type="PANTHER" id="PTHR33823:SF4">
    <property type="entry name" value="GENERAL STRESS PROTEIN 16O"/>
    <property type="match status" value="1"/>
</dbReference>
<gene>
    <name evidence="6" type="primary">dksA</name>
    <name evidence="6" type="ORF">CLPA_c18680</name>
    <name evidence="7" type="ORF">CP6013_01312</name>
</gene>
<dbReference type="EMBL" id="CP009268">
    <property type="protein sequence ID" value="AJA51926.1"/>
    <property type="molecule type" value="Genomic_DNA"/>
</dbReference>
<dbReference type="AlphaFoldDB" id="A0A0H3J7P8"/>
<dbReference type="Proteomes" id="UP000030905">
    <property type="component" value="Chromosome"/>
</dbReference>
<dbReference type="GO" id="GO:0008270">
    <property type="term" value="F:zinc ion binding"/>
    <property type="evidence" value="ECO:0007669"/>
    <property type="project" value="UniProtKB-KW"/>
</dbReference>
<evidence type="ECO:0000313" key="7">
    <source>
        <dbReference type="EMBL" id="KRU12065.1"/>
    </source>
</evidence>
<evidence type="ECO:0000313" key="6">
    <source>
        <dbReference type="EMBL" id="AJA51926.1"/>
    </source>
</evidence>
<evidence type="ECO:0000256" key="3">
    <source>
        <dbReference type="ARBA" id="ARBA00022833"/>
    </source>
</evidence>
<evidence type="ECO:0000313" key="8">
    <source>
        <dbReference type="Proteomes" id="UP000028042"/>
    </source>
</evidence>
<evidence type="ECO:0000256" key="4">
    <source>
        <dbReference type="PROSITE-ProRule" id="PRU00510"/>
    </source>
</evidence>
<evidence type="ECO:0000259" key="5">
    <source>
        <dbReference type="Pfam" id="PF01258"/>
    </source>
</evidence>
<evidence type="ECO:0000313" key="9">
    <source>
        <dbReference type="Proteomes" id="UP000030905"/>
    </source>
</evidence>
<dbReference type="EMBL" id="JPGY02000001">
    <property type="protein sequence ID" value="KRU12065.1"/>
    <property type="molecule type" value="Genomic_DNA"/>
</dbReference>
<dbReference type="InterPro" id="IPR014240">
    <property type="entry name" value="YteA"/>
</dbReference>
<dbReference type="GeneID" id="93074026"/>
<dbReference type="PATRIC" id="fig|1262449.3.peg.1707"/>
<reference evidence="7" key="2">
    <citation type="submission" date="2015-10" db="EMBL/GenBank/DDBJ databases">
        <title>Improved Draft Genome Sequence of Clostridium pasteurianum Strain ATCC 6013 (DSM 525) Using a Hybrid Next-Generation Sequencing Approach.</title>
        <authorList>
            <person name="Pyne M.E."/>
            <person name="Utturkar S.M."/>
            <person name="Brown S.D."/>
            <person name="Moo-Young M."/>
            <person name="Chung D.A."/>
            <person name="Chou P.C."/>
        </authorList>
    </citation>
    <scope>NUCLEOTIDE SEQUENCE</scope>
    <source>
        <strain evidence="7">ATCC 6013</strain>
    </source>
</reference>
<name>A0A0H3J7P8_CLOPA</name>
<dbReference type="InterPro" id="IPR037187">
    <property type="entry name" value="DnaK_N"/>
</dbReference>